<name>A4ZGU4_SULME</name>
<reference evidence="1" key="1">
    <citation type="journal article" date="2007" name="Appl. Environ. Microbiol.">
        <title>Ferrous iron- and sulfur-induced genes in Sulfolobus metallicus.</title>
        <authorList>
            <person name="Bathe S."/>
            <person name="Norris P.R."/>
        </authorList>
    </citation>
    <scope>NUCLEOTIDE SEQUENCE</scope>
    <source>
        <strain evidence="1">DSM 6482</strain>
    </source>
</reference>
<dbReference type="CDD" id="cd09624">
    <property type="entry name" value="DOMON_b558_566"/>
    <property type="match status" value="1"/>
</dbReference>
<proteinExistence type="predicted"/>
<evidence type="ECO:0000313" key="1">
    <source>
        <dbReference type="EMBL" id="ABG91824.1"/>
    </source>
</evidence>
<gene>
    <name evidence="1" type="primary">foxC</name>
</gene>
<dbReference type="AlphaFoldDB" id="A4ZGU4"/>
<organism evidence="1">
    <name type="scientific">Sulfuracidifex metallicus</name>
    <name type="common">Sulfolobus metallicus</name>
    <dbReference type="NCBI Taxonomy" id="47303"/>
    <lineage>
        <taxon>Archaea</taxon>
        <taxon>Thermoproteota</taxon>
        <taxon>Thermoprotei</taxon>
        <taxon>Sulfolobales</taxon>
        <taxon>Sulfolobaceae</taxon>
        <taxon>Sulfuracidifex</taxon>
    </lineage>
</organism>
<accession>A4ZGU4</accession>
<sequence>MANGYTKLLVVGAIVVIAILLASYGADFVLNSAAQATSTVTAYYVPNASPDLGNPGSESFWSTIPWTSVPLVPTVPVPGGISGHTHFVYVKAAWTYVDNVPYIMILMKARNHGYISWMACPETTTTGKLWQPFSVEHAGWWVVNVSYKQSNESVASVNCIPVKDQIQYPPGEALANPIQIIAVNQSGKLVGEILGATGPGGHPLNGGNPIVITSLDLNYSGHMITSISQFVKMGLNDTTWGQNAYNEFYPEDTAKYVTLFYNSSFMYPERFAILWSLGGAPSDWYQIAYTPHMMPGTSGAISAGQDELWVLNDNPRANNTQDFGYPGLTLFSRNSTPPYAHYAAYNDPLNLGYLKDQGIIADAYVNGSSIYYIGGVPFIGFPALNTPQYNTWDLMNGMYNASKLWNPSVVATGITYRQTQTGTYWYAEFVRTFSTVGVSGGQGESHYQVQLSPGKTYHVAFAVFQGGAGESVDFKSISFWYNLYIEPASSSSYVAMLPMLMGLLIAPMVPLSMKTLKYPLLRLVALPFLKTFLKVSGHGKTKI</sequence>
<dbReference type="Gene3D" id="2.60.40.1190">
    <property type="match status" value="1"/>
</dbReference>
<dbReference type="EMBL" id="DQ813663">
    <property type="protein sequence ID" value="ABG91824.1"/>
    <property type="molecule type" value="Genomic_DNA"/>
</dbReference>
<protein>
    <submittedName>
        <fullName evidence="1">FoxC</fullName>
    </submittedName>
</protein>